<evidence type="ECO:0000313" key="1">
    <source>
        <dbReference type="EnsemblPlants" id="MELO3C034212.2.1"/>
    </source>
</evidence>
<name>A0A9I9EJB3_CUCME</name>
<sequence length="44" mass="5243">MEDDVQQTQFDRRSKMTFSELNITKDGRQRLANSIPLKMKDDVR</sequence>
<protein>
    <submittedName>
        <fullName evidence="1">Uncharacterized protein</fullName>
    </submittedName>
</protein>
<reference evidence="1" key="1">
    <citation type="submission" date="2023-03" db="UniProtKB">
        <authorList>
            <consortium name="EnsemblPlants"/>
        </authorList>
    </citation>
    <scope>IDENTIFICATION</scope>
</reference>
<dbReference type="EnsemblPlants" id="MELO3C034212.2.1">
    <property type="protein sequence ID" value="MELO3C034212.2.1"/>
    <property type="gene ID" value="MELO3C034212.2"/>
</dbReference>
<proteinExistence type="predicted"/>
<organism evidence="1">
    <name type="scientific">Cucumis melo</name>
    <name type="common">Muskmelon</name>
    <dbReference type="NCBI Taxonomy" id="3656"/>
    <lineage>
        <taxon>Eukaryota</taxon>
        <taxon>Viridiplantae</taxon>
        <taxon>Streptophyta</taxon>
        <taxon>Embryophyta</taxon>
        <taxon>Tracheophyta</taxon>
        <taxon>Spermatophyta</taxon>
        <taxon>Magnoliopsida</taxon>
        <taxon>eudicotyledons</taxon>
        <taxon>Gunneridae</taxon>
        <taxon>Pentapetalae</taxon>
        <taxon>rosids</taxon>
        <taxon>fabids</taxon>
        <taxon>Cucurbitales</taxon>
        <taxon>Cucurbitaceae</taxon>
        <taxon>Benincaseae</taxon>
        <taxon>Cucumis</taxon>
    </lineage>
</organism>
<dbReference type="AlphaFoldDB" id="A0A9I9EJB3"/>
<dbReference type="Gramene" id="MELO3C034212.2.1">
    <property type="protein sequence ID" value="MELO3C034212.2.1"/>
    <property type="gene ID" value="MELO3C034212.2"/>
</dbReference>
<accession>A0A9I9EJB3</accession>